<feature type="transmembrane region" description="Helical" evidence="1">
    <location>
        <begin position="58"/>
        <end position="75"/>
    </location>
</feature>
<comment type="caution">
    <text evidence="2">The sequence shown here is derived from an EMBL/GenBank/DDBJ whole genome shotgun (WGS) entry which is preliminary data.</text>
</comment>
<feature type="transmembrane region" description="Helical" evidence="1">
    <location>
        <begin position="20"/>
        <end position="38"/>
    </location>
</feature>
<keyword evidence="1" id="KW-1133">Transmembrane helix</keyword>
<evidence type="ECO:0000256" key="1">
    <source>
        <dbReference type="SAM" id="Phobius"/>
    </source>
</evidence>
<sequence>MNIFLNLFLFYNKRLLKSFFYLGTMLFMVVMLFLRFFIDDNKAYDYMDYGSFVGEMMLIIQAVMLLFIVFFYRLFSDEYKFGANNLFVGSFRITLLKIAALLC</sequence>
<protein>
    <submittedName>
        <fullName evidence="2">Uncharacterized protein</fullName>
    </submittedName>
</protein>
<feature type="non-terminal residue" evidence="2">
    <location>
        <position position="103"/>
    </location>
</feature>
<reference evidence="2 3" key="1">
    <citation type="submission" date="2017-01" db="EMBL/GenBank/DDBJ databases">
        <title>Draft genome sequence of Bacillus oleronius.</title>
        <authorList>
            <person name="Allam M."/>
        </authorList>
    </citation>
    <scope>NUCLEOTIDE SEQUENCE [LARGE SCALE GENOMIC DNA]</scope>
    <source>
        <strain evidence="2 3">DSM 9356</strain>
    </source>
</reference>
<gene>
    <name evidence="2" type="ORF">BWZ43_09090</name>
</gene>
<keyword evidence="3" id="KW-1185">Reference proteome</keyword>
<dbReference type="Proteomes" id="UP000189761">
    <property type="component" value="Unassembled WGS sequence"/>
</dbReference>
<keyword evidence="1" id="KW-0812">Transmembrane</keyword>
<evidence type="ECO:0000313" key="3">
    <source>
        <dbReference type="Proteomes" id="UP000189761"/>
    </source>
</evidence>
<keyword evidence="1" id="KW-0472">Membrane</keyword>
<accession>A0A8E2I9Y6</accession>
<organism evidence="2 3">
    <name type="scientific">Heyndrickxia oleronia</name>
    <dbReference type="NCBI Taxonomy" id="38875"/>
    <lineage>
        <taxon>Bacteria</taxon>
        <taxon>Bacillati</taxon>
        <taxon>Bacillota</taxon>
        <taxon>Bacilli</taxon>
        <taxon>Bacillales</taxon>
        <taxon>Bacillaceae</taxon>
        <taxon>Heyndrickxia</taxon>
    </lineage>
</organism>
<proteinExistence type="predicted"/>
<dbReference type="EMBL" id="MTLA01000086">
    <property type="protein sequence ID" value="OOP68733.1"/>
    <property type="molecule type" value="Genomic_DNA"/>
</dbReference>
<evidence type="ECO:0000313" key="2">
    <source>
        <dbReference type="EMBL" id="OOP68733.1"/>
    </source>
</evidence>
<name>A0A8E2I9Y6_9BACI</name>
<dbReference type="AlphaFoldDB" id="A0A8E2I9Y6"/>